<dbReference type="InterPro" id="IPR013494">
    <property type="entry name" value="CHP02678"/>
</dbReference>
<accession>A0A1I4UHW1</accession>
<name>A0A1I4UHW1_PSUAM</name>
<reference evidence="2 3" key="1">
    <citation type="submission" date="2016-10" db="EMBL/GenBank/DDBJ databases">
        <authorList>
            <person name="de Groot N.N."/>
        </authorList>
    </citation>
    <scope>NUCLEOTIDE SEQUENCE [LARGE SCALE GENOMIC DNA]</scope>
    <source>
        <strain evidence="2 3">CGMCC 4.1877</strain>
    </source>
</reference>
<dbReference type="NCBIfam" id="TIGR02678">
    <property type="entry name" value="TIGR02678 family protein"/>
    <property type="match status" value="1"/>
</dbReference>
<feature type="region of interest" description="Disordered" evidence="1">
    <location>
        <begin position="388"/>
        <end position="414"/>
    </location>
</feature>
<organism evidence="2 3">
    <name type="scientific">Pseudonocardia ammonioxydans</name>
    <dbReference type="NCBI Taxonomy" id="260086"/>
    <lineage>
        <taxon>Bacteria</taxon>
        <taxon>Bacillati</taxon>
        <taxon>Actinomycetota</taxon>
        <taxon>Actinomycetes</taxon>
        <taxon>Pseudonocardiales</taxon>
        <taxon>Pseudonocardiaceae</taxon>
        <taxon>Pseudonocardia</taxon>
    </lineage>
</organism>
<dbReference type="STRING" id="260086.SAMN05216207_100495"/>
<evidence type="ECO:0000313" key="3">
    <source>
        <dbReference type="Proteomes" id="UP000199614"/>
    </source>
</evidence>
<dbReference type="RefSeq" id="WP_093338395.1">
    <property type="nucleotide sequence ID" value="NZ_FOUY01000004.1"/>
</dbReference>
<protein>
    <submittedName>
        <fullName evidence="2">TIGR02678 family protein</fullName>
    </submittedName>
</protein>
<dbReference type="Pfam" id="PF09661">
    <property type="entry name" value="DUF2398"/>
    <property type="match status" value="1"/>
</dbReference>
<dbReference type="OrthoDB" id="188354at2"/>
<dbReference type="Proteomes" id="UP000199614">
    <property type="component" value="Unassembled WGS sequence"/>
</dbReference>
<proteinExistence type="predicted"/>
<dbReference type="EMBL" id="FOUY01000004">
    <property type="protein sequence ID" value="SFM88293.1"/>
    <property type="molecule type" value="Genomic_DNA"/>
</dbReference>
<gene>
    <name evidence="2" type="ORF">SAMN05216207_100495</name>
</gene>
<sequence>MSRVERPAPAEDVQAVAERRRAARALLRHPLLHADGPGADDLRLVRRHRAELERLFADGLGYRLIVEPTAARLMKSGLGRDAGRPLLRRSGRPFGPRGYALLCLTVAALGRSRTQLLVDELVAQVRSAAVDAGIDVDLDAIADRRALYAALSALVDLGVLHERDGDLEHWAEQRTASLLDVRRDRLPLLVSAALGGLEQPGDLLDVAALPSASGGARVAVRRRLVESPVLATADLPEEQAEWWRRNRNRERVWFADRFGLELEIRAEGAIAVDPAGELSDVEFPGGGSARQFALLLLEQLADASRPAAREREAADRTWMRVGRDVVVETAEAVRGRWGRGLKREHREDPAAALADATAVLADSGLIRIEPDGGWSIHAAAARYTVQASITESGGTGPERTEPRNQQSLFGQEDG</sequence>
<evidence type="ECO:0000313" key="2">
    <source>
        <dbReference type="EMBL" id="SFM88293.1"/>
    </source>
</evidence>
<keyword evidence="3" id="KW-1185">Reference proteome</keyword>
<evidence type="ECO:0000256" key="1">
    <source>
        <dbReference type="SAM" id="MobiDB-lite"/>
    </source>
</evidence>
<dbReference type="AlphaFoldDB" id="A0A1I4UHW1"/>
<feature type="compositionally biased region" description="Polar residues" evidence="1">
    <location>
        <begin position="403"/>
        <end position="414"/>
    </location>
</feature>